<dbReference type="PANTHER" id="PTHR45632">
    <property type="entry name" value="LD33804P"/>
    <property type="match status" value="1"/>
</dbReference>
<reference evidence="1" key="1">
    <citation type="submission" date="2023-06" db="EMBL/GenBank/DDBJ databases">
        <authorList>
            <person name="Noh H."/>
        </authorList>
    </citation>
    <scope>NUCLEOTIDE SEQUENCE</scope>
    <source>
        <strain evidence="1">DUCC20226</strain>
    </source>
</reference>
<dbReference type="PANTHER" id="PTHR45632:SF24">
    <property type="entry name" value="GALACTOSE OXIDASE"/>
    <property type="match status" value="1"/>
</dbReference>
<keyword evidence="2" id="KW-1185">Reference proteome</keyword>
<accession>A0AAD9SNZ9</accession>
<dbReference type="SUPFAM" id="SSF117281">
    <property type="entry name" value="Kelch motif"/>
    <property type="match status" value="1"/>
</dbReference>
<dbReference type="Pfam" id="PF24681">
    <property type="entry name" value="Kelch_KLHDC2_KLHL20_DRC7"/>
    <property type="match status" value="1"/>
</dbReference>
<dbReference type="EMBL" id="JAUJFL010000001">
    <property type="protein sequence ID" value="KAK2613229.1"/>
    <property type="molecule type" value="Genomic_DNA"/>
</dbReference>
<organism evidence="1 2">
    <name type="scientific">Phomopsis amygdali</name>
    <name type="common">Fusicoccum amygdali</name>
    <dbReference type="NCBI Taxonomy" id="1214568"/>
    <lineage>
        <taxon>Eukaryota</taxon>
        <taxon>Fungi</taxon>
        <taxon>Dikarya</taxon>
        <taxon>Ascomycota</taxon>
        <taxon>Pezizomycotina</taxon>
        <taxon>Sordariomycetes</taxon>
        <taxon>Sordariomycetidae</taxon>
        <taxon>Diaporthales</taxon>
        <taxon>Diaporthaceae</taxon>
        <taxon>Diaporthe</taxon>
    </lineage>
</organism>
<gene>
    <name evidence="1" type="ORF">N8I77_000153</name>
</gene>
<proteinExistence type="predicted"/>
<dbReference type="SMART" id="SM00612">
    <property type="entry name" value="Kelch"/>
    <property type="match status" value="4"/>
</dbReference>
<dbReference type="InterPro" id="IPR015915">
    <property type="entry name" value="Kelch-typ_b-propeller"/>
</dbReference>
<dbReference type="AlphaFoldDB" id="A0AAD9SNZ9"/>
<evidence type="ECO:0008006" key="3">
    <source>
        <dbReference type="Google" id="ProtNLM"/>
    </source>
</evidence>
<protein>
    <recommendedName>
        <fullName evidence="3">Galactose oxidase</fullName>
    </recommendedName>
</protein>
<sequence length="349" mass="37148">MVFWISPEIRAATIACNRGRPTLLGHPRSDNAMHVRPHTWKANVAAESVNDADFMFGFQELRDIMQLYDIPSDTWTSASSLPVPINHSNAGVVDSKIFVLGALQVSPEGEGIDGSWQAIGAGWVYDISTDTWEVLAPLPEGTERGAAAVGVHNKIIYLAGGMRSLELSPDGEQDTVDTVSAFDTVSGTWLSLPDAASRIPEGRDHAGGAVVGDVFYVLGGRCRGQNNTKDTVFSLDLGNTNAGWQVSPSRMPTPRGGISVGTVQTRIYTFGGEGNQAEGSLGVFNETEVFDAEAETWSELQPMKLPRHGTSAVAVGERIYIPGGGLIQGADPVNVTDVYLSGVEAVTSM</sequence>
<name>A0AAD9SNZ9_PHOAM</name>
<dbReference type="Proteomes" id="UP001265746">
    <property type="component" value="Unassembled WGS sequence"/>
</dbReference>
<evidence type="ECO:0000313" key="2">
    <source>
        <dbReference type="Proteomes" id="UP001265746"/>
    </source>
</evidence>
<dbReference type="InterPro" id="IPR006652">
    <property type="entry name" value="Kelch_1"/>
</dbReference>
<comment type="caution">
    <text evidence="1">The sequence shown here is derived from an EMBL/GenBank/DDBJ whole genome shotgun (WGS) entry which is preliminary data.</text>
</comment>
<dbReference type="Gene3D" id="2.120.10.80">
    <property type="entry name" value="Kelch-type beta propeller"/>
    <property type="match status" value="2"/>
</dbReference>
<evidence type="ECO:0000313" key="1">
    <source>
        <dbReference type="EMBL" id="KAK2613229.1"/>
    </source>
</evidence>